<dbReference type="Proteomes" id="UP000593567">
    <property type="component" value="Unassembled WGS sequence"/>
</dbReference>
<dbReference type="GO" id="GO:0008168">
    <property type="term" value="F:methyltransferase activity"/>
    <property type="evidence" value="ECO:0007669"/>
    <property type="project" value="UniProtKB-KW"/>
</dbReference>
<accession>A0A7J7K0I0</accession>
<evidence type="ECO:0000256" key="4">
    <source>
        <dbReference type="ARBA" id="ARBA00043988"/>
    </source>
</evidence>
<keyword evidence="6" id="KW-1185">Reference proteome</keyword>
<dbReference type="PANTHER" id="PTHR14614:SF164">
    <property type="entry name" value="HISTONE-ARGININE METHYLTRANSFERASE METTL23"/>
    <property type="match status" value="1"/>
</dbReference>
<comment type="caution">
    <text evidence="5">The sequence shown here is derived from an EMBL/GenBank/DDBJ whole genome shotgun (WGS) entry which is preliminary data.</text>
</comment>
<keyword evidence="2" id="KW-0808">Transferase</keyword>
<evidence type="ECO:0000313" key="6">
    <source>
        <dbReference type="Proteomes" id="UP000593567"/>
    </source>
</evidence>
<name>A0A7J7K0I0_BUGNE</name>
<evidence type="ECO:0000256" key="1">
    <source>
        <dbReference type="ARBA" id="ARBA00022603"/>
    </source>
</evidence>
<dbReference type="SUPFAM" id="SSF53335">
    <property type="entry name" value="S-adenosyl-L-methionine-dependent methyltransferases"/>
    <property type="match status" value="1"/>
</dbReference>
<evidence type="ECO:0000313" key="5">
    <source>
        <dbReference type="EMBL" id="KAF6032122.1"/>
    </source>
</evidence>
<dbReference type="Gene3D" id="3.40.50.150">
    <property type="entry name" value="Vaccinia Virus protein VP39"/>
    <property type="match status" value="1"/>
</dbReference>
<evidence type="ECO:0000256" key="3">
    <source>
        <dbReference type="ARBA" id="ARBA00022691"/>
    </source>
</evidence>
<dbReference type="GO" id="GO:0005634">
    <property type="term" value="C:nucleus"/>
    <property type="evidence" value="ECO:0007669"/>
    <property type="project" value="TreeGrafter"/>
</dbReference>
<dbReference type="PANTHER" id="PTHR14614">
    <property type="entry name" value="HEPATOCELLULAR CARCINOMA-ASSOCIATED ANTIGEN"/>
    <property type="match status" value="1"/>
</dbReference>
<dbReference type="OrthoDB" id="407325at2759"/>
<proteinExistence type="inferred from homology"/>
<comment type="similarity">
    <text evidence="4">Belongs to the methyltransferase superfamily. METTL23 family.</text>
</comment>
<protein>
    <submittedName>
        <fullName evidence="5">METTL23</fullName>
    </submittedName>
</protein>
<dbReference type="Pfam" id="PF10294">
    <property type="entry name" value="Methyltransf_16"/>
    <property type="match status" value="1"/>
</dbReference>
<keyword evidence="3" id="KW-0949">S-adenosyl-L-methionine</keyword>
<sequence length="236" mass="26378">MISYILVYLIYIKMTEFHVKTYEFLDSRRSNFVLRLQIGEILKADYGLYTWPCAVVLAQFVIHGRDKILNKSIVELGAGTGLAGLVAAKCGAALVTLTDHMDCQDGLLNLQNTIVRQGVSNANVCGLNWGHFTSELLNIRGADIILAADCFYSSKDFEPVLVTVANLIDANKSAEFWCTYQIRSAERSLDYLLEKWNLQCRLVNTDEFTSDVSVVCKQCSPDVPSHEIQLLIITAK</sequence>
<dbReference type="AlphaFoldDB" id="A0A7J7K0I0"/>
<evidence type="ECO:0000256" key="2">
    <source>
        <dbReference type="ARBA" id="ARBA00022679"/>
    </source>
</evidence>
<dbReference type="EMBL" id="VXIV02001534">
    <property type="protein sequence ID" value="KAF6032122.1"/>
    <property type="molecule type" value="Genomic_DNA"/>
</dbReference>
<dbReference type="InterPro" id="IPR019410">
    <property type="entry name" value="Methyltransf_16"/>
</dbReference>
<keyword evidence="1" id="KW-0489">Methyltransferase</keyword>
<dbReference type="GO" id="GO:0005737">
    <property type="term" value="C:cytoplasm"/>
    <property type="evidence" value="ECO:0007669"/>
    <property type="project" value="TreeGrafter"/>
</dbReference>
<organism evidence="5 6">
    <name type="scientific">Bugula neritina</name>
    <name type="common">Brown bryozoan</name>
    <name type="synonym">Sertularia neritina</name>
    <dbReference type="NCBI Taxonomy" id="10212"/>
    <lineage>
        <taxon>Eukaryota</taxon>
        <taxon>Metazoa</taxon>
        <taxon>Spiralia</taxon>
        <taxon>Lophotrochozoa</taxon>
        <taxon>Bryozoa</taxon>
        <taxon>Gymnolaemata</taxon>
        <taxon>Cheilostomatida</taxon>
        <taxon>Flustrina</taxon>
        <taxon>Buguloidea</taxon>
        <taxon>Bugulidae</taxon>
        <taxon>Bugula</taxon>
    </lineage>
</organism>
<dbReference type="InterPro" id="IPR029063">
    <property type="entry name" value="SAM-dependent_MTases_sf"/>
</dbReference>
<reference evidence="5" key="1">
    <citation type="submission" date="2020-06" db="EMBL/GenBank/DDBJ databases">
        <title>Draft genome of Bugula neritina, a colonial animal packing powerful symbionts and potential medicines.</title>
        <authorList>
            <person name="Rayko M."/>
        </authorList>
    </citation>
    <scope>NUCLEOTIDE SEQUENCE [LARGE SCALE GENOMIC DNA]</scope>
    <source>
        <strain evidence="5">Kwan_BN1</strain>
    </source>
</reference>
<dbReference type="GO" id="GO:0032259">
    <property type="term" value="P:methylation"/>
    <property type="evidence" value="ECO:0007669"/>
    <property type="project" value="UniProtKB-KW"/>
</dbReference>
<gene>
    <name evidence="5" type="ORF">EB796_009563</name>
</gene>